<accession>A0A256G7L6</accession>
<dbReference type="Proteomes" id="UP000215590">
    <property type="component" value="Unassembled WGS sequence"/>
</dbReference>
<sequence length="46" mass="5817">MYVFLIAYRFKKLLLMSVKLLWQLYGQLRVDFFGRFRQRLRHFNGF</sequence>
<dbReference type="AlphaFoldDB" id="A0A256G7L6"/>
<protein>
    <submittedName>
        <fullName evidence="1">Uncharacterized protein</fullName>
    </submittedName>
</protein>
<comment type="caution">
    <text evidence="1">The sequence shown here is derived from an EMBL/GenBank/DDBJ whole genome shotgun (WGS) entry which is preliminary data.</text>
</comment>
<keyword evidence="2" id="KW-1185">Reference proteome</keyword>
<name>A0A256G7L6_9HYPH</name>
<organism evidence="1 2">
    <name type="scientific">Brucella thiophenivorans</name>
    <dbReference type="NCBI Taxonomy" id="571255"/>
    <lineage>
        <taxon>Bacteria</taxon>
        <taxon>Pseudomonadati</taxon>
        <taxon>Pseudomonadota</taxon>
        <taxon>Alphaproteobacteria</taxon>
        <taxon>Hyphomicrobiales</taxon>
        <taxon>Brucellaceae</taxon>
        <taxon>Brucella/Ochrobactrum group</taxon>
        <taxon>Brucella</taxon>
    </lineage>
</organism>
<evidence type="ECO:0000313" key="2">
    <source>
        <dbReference type="Proteomes" id="UP000215590"/>
    </source>
</evidence>
<proteinExistence type="predicted"/>
<gene>
    <name evidence="1" type="ORF">CEV31_0109</name>
</gene>
<evidence type="ECO:0000313" key="1">
    <source>
        <dbReference type="EMBL" id="OYR22946.1"/>
    </source>
</evidence>
<dbReference type="EMBL" id="NNRJ01000003">
    <property type="protein sequence ID" value="OYR22946.1"/>
    <property type="molecule type" value="Genomic_DNA"/>
</dbReference>
<reference evidence="1 2" key="1">
    <citation type="submission" date="2017-07" db="EMBL/GenBank/DDBJ databases">
        <title>Phylogenetic study on the rhizospheric bacterium Ochrobactrum sp. A44.</title>
        <authorList>
            <person name="Krzyzanowska D.M."/>
            <person name="Ossowicki A."/>
            <person name="Rajewska M."/>
            <person name="Maciag T."/>
            <person name="Kaczynski Z."/>
            <person name="Czerwicka M."/>
            <person name="Jafra S."/>
        </authorList>
    </citation>
    <scope>NUCLEOTIDE SEQUENCE [LARGE SCALE GENOMIC DNA]</scope>
    <source>
        <strain evidence="1 2">DSM 7216</strain>
    </source>
</reference>